<sequence length="326" mass="36538">MMSKVFILGGTGFLGYYTTKELLARGYEVKTMALPPMPAEGLFPSQVDIQLGDINQLSDKEIIDMLSDCSGFMYAAGADERVTPVKPALKFFYEANVLPTQRLARLARQAGVKKFVVYGSYFSEFAERFDGKYDLKNQGYPNTRLLQEQVAFAEGEGAMDVMSLRLPYIFGTMPGRMPLWKMFTDQIKGRPVFPSLKGGTAMVTVEQVAEAAVGAMENGKHRKTYAISALNMKFEEFYKMMVEALGQSDTTQVAVVPFEQIRESYEQVDKHSAEKGLEHGIRYSLMGQLQEEDLYINPADTMLELGIKDHDVIQSIKETLVRCVAE</sequence>
<dbReference type="SUPFAM" id="SSF51735">
    <property type="entry name" value="NAD(P)-binding Rossmann-fold domains"/>
    <property type="match status" value="1"/>
</dbReference>
<dbReference type="PANTHER" id="PTHR48079:SF6">
    <property type="entry name" value="NAD(P)-BINDING DOMAIN-CONTAINING PROTEIN-RELATED"/>
    <property type="match status" value="1"/>
</dbReference>
<organism evidence="2 3">
    <name type="scientific">Jeotgalibaca arthritidis</name>
    <dbReference type="NCBI Taxonomy" id="1868794"/>
    <lineage>
        <taxon>Bacteria</taxon>
        <taxon>Bacillati</taxon>
        <taxon>Bacillota</taxon>
        <taxon>Bacilli</taxon>
        <taxon>Lactobacillales</taxon>
        <taxon>Carnobacteriaceae</taxon>
        <taxon>Jeotgalibaca</taxon>
    </lineage>
</organism>
<dbReference type="GO" id="GO:0005737">
    <property type="term" value="C:cytoplasm"/>
    <property type="evidence" value="ECO:0007669"/>
    <property type="project" value="TreeGrafter"/>
</dbReference>
<dbReference type="PANTHER" id="PTHR48079">
    <property type="entry name" value="PROTEIN YEEZ"/>
    <property type="match status" value="1"/>
</dbReference>
<dbReference type="Pfam" id="PF01370">
    <property type="entry name" value="Epimerase"/>
    <property type="match status" value="1"/>
</dbReference>
<dbReference type="InterPro" id="IPR051783">
    <property type="entry name" value="NAD(P)-dependent_oxidoreduct"/>
</dbReference>
<gene>
    <name evidence="2" type="ORF">G7057_02605</name>
</gene>
<name>A0A6G7KCT4_9LACT</name>
<evidence type="ECO:0000259" key="1">
    <source>
        <dbReference type="Pfam" id="PF01370"/>
    </source>
</evidence>
<dbReference type="InterPro" id="IPR001509">
    <property type="entry name" value="Epimerase_deHydtase"/>
</dbReference>
<reference evidence="2 3" key="1">
    <citation type="journal article" date="2017" name="Int. J. Syst. Evol. Microbiol.">
        <title>Jeotgalibaca porci sp. nov. and Jeotgalibaca arthritidis sp. nov., isolated from pigs, and emended description of the genus Jeotgalibaca.</title>
        <authorList>
            <person name="Zamora L."/>
            <person name="Perez-Sancho M."/>
            <person name="Dominguez L."/>
            <person name="Fernandez-Garayzabal J.F."/>
            <person name="Vela A.I."/>
        </authorList>
    </citation>
    <scope>NUCLEOTIDE SEQUENCE [LARGE SCALE GENOMIC DNA]</scope>
    <source>
        <strain evidence="2 3">CECT 9157</strain>
    </source>
</reference>
<proteinExistence type="predicted"/>
<dbReference type="Gene3D" id="3.40.50.720">
    <property type="entry name" value="NAD(P)-binding Rossmann-like Domain"/>
    <property type="match status" value="1"/>
</dbReference>
<dbReference type="EMBL" id="CP049740">
    <property type="protein sequence ID" value="QII83088.1"/>
    <property type="molecule type" value="Genomic_DNA"/>
</dbReference>
<dbReference type="GO" id="GO:0004029">
    <property type="term" value="F:aldehyde dehydrogenase (NAD+) activity"/>
    <property type="evidence" value="ECO:0007669"/>
    <property type="project" value="TreeGrafter"/>
</dbReference>
<dbReference type="KEGG" id="jar:G7057_02605"/>
<dbReference type="InterPro" id="IPR036291">
    <property type="entry name" value="NAD(P)-bd_dom_sf"/>
</dbReference>
<accession>A0A6G7KCT4</accession>
<feature type="domain" description="NAD-dependent epimerase/dehydratase" evidence="1">
    <location>
        <begin position="5"/>
        <end position="227"/>
    </location>
</feature>
<keyword evidence="3" id="KW-1185">Reference proteome</keyword>
<dbReference type="AlphaFoldDB" id="A0A6G7KCT4"/>
<dbReference type="Proteomes" id="UP000501451">
    <property type="component" value="Chromosome"/>
</dbReference>
<protein>
    <submittedName>
        <fullName evidence="2">NAD-dependent epimerase/dehydratase family protein</fullName>
    </submittedName>
</protein>
<evidence type="ECO:0000313" key="3">
    <source>
        <dbReference type="Proteomes" id="UP000501451"/>
    </source>
</evidence>
<evidence type="ECO:0000313" key="2">
    <source>
        <dbReference type="EMBL" id="QII83088.1"/>
    </source>
</evidence>